<comment type="catalytic activity">
    <reaction evidence="2 8">
        <text>Release of an N-terminal amino acid, preferentially leucine, but not glutamic or aspartic acids.</text>
        <dbReference type="EC" id="3.4.11.10"/>
    </reaction>
</comment>
<dbReference type="PRINTS" id="PR00481">
    <property type="entry name" value="LAMNOPPTDASE"/>
</dbReference>
<evidence type="ECO:0000259" key="9">
    <source>
        <dbReference type="PROSITE" id="PS00631"/>
    </source>
</evidence>
<comment type="cofactor">
    <cofactor evidence="8">
        <name>Mn(2+)</name>
        <dbReference type="ChEBI" id="CHEBI:29035"/>
    </cofactor>
    <text evidence="8">Binds 2 manganese ions per subunit.</text>
</comment>
<keyword evidence="8" id="KW-0479">Metal-binding</keyword>
<proteinExistence type="inferred from homology"/>
<feature type="binding site" evidence="8">
    <location>
        <position position="296"/>
    </location>
    <ligand>
        <name>Mn(2+)</name>
        <dbReference type="ChEBI" id="CHEBI:29035"/>
        <label>2</label>
    </ligand>
</feature>
<feature type="binding site" evidence="8">
    <location>
        <position position="355"/>
    </location>
    <ligand>
        <name>Mn(2+)</name>
        <dbReference type="ChEBI" id="CHEBI:29035"/>
        <label>1</label>
    </ligand>
</feature>
<dbReference type="AlphaFoldDB" id="A0A937HVI5"/>
<dbReference type="EC" id="3.4.11.1" evidence="8"/>
<evidence type="ECO:0000256" key="2">
    <source>
        <dbReference type="ARBA" id="ARBA00000967"/>
    </source>
</evidence>
<dbReference type="CDD" id="cd00433">
    <property type="entry name" value="Peptidase_M17"/>
    <property type="match status" value="1"/>
</dbReference>
<protein>
    <recommendedName>
        <fullName evidence="8">Probable cytosol aminopeptidase</fullName>
        <ecNumber evidence="8">3.4.11.1</ecNumber>
    </recommendedName>
    <alternativeName>
        <fullName evidence="8">Leucine aminopeptidase</fullName>
        <shortName evidence="8">LAP</shortName>
        <ecNumber evidence="8">3.4.11.10</ecNumber>
    </alternativeName>
    <alternativeName>
        <fullName evidence="8">Leucyl aminopeptidase</fullName>
    </alternativeName>
</protein>
<dbReference type="Pfam" id="PF02789">
    <property type="entry name" value="Peptidase_M17_N"/>
    <property type="match status" value="1"/>
</dbReference>
<dbReference type="GO" id="GO:0006508">
    <property type="term" value="P:proteolysis"/>
    <property type="evidence" value="ECO:0007669"/>
    <property type="project" value="UniProtKB-KW"/>
</dbReference>
<feature type="domain" description="Cytosol aminopeptidase" evidence="9">
    <location>
        <begin position="353"/>
        <end position="360"/>
    </location>
</feature>
<feature type="binding site" evidence="8">
    <location>
        <position position="357"/>
    </location>
    <ligand>
        <name>Mn(2+)</name>
        <dbReference type="ChEBI" id="CHEBI:29035"/>
        <label>1</label>
    </ligand>
</feature>
<dbReference type="EMBL" id="JADHQC010000001">
    <property type="protein sequence ID" value="MBL6811330.1"/>
    <property type="molecule type" value="Genomic_DNA"/>
</dbReference>
<dbReference type="GO" id="GO:0030145">
    <property type="term" value="F:manganese ion binding"/>
    <property type="evidence" value="ECO:0007669"/>
    <property type="project" value="UniProtKB-UniRule"/>
</dbReference>
<keyword evidence="7 8" id="KW-0464">Manganese</keyword>
<keyword evidence="6 8" id="KW-0378">Hydrolase</keyword>
<dbReference type="InterPro" id="IPR000819">
    <property type="entry name" value="Peptidase_M17_C"/>
</dbReference>
<evidence type="ECO:0000256" key="3">
    <source>
        <dbReference type="ARBA" id="ARBA00009528"/>
    </source>
</evidence>
<feature type="binding site" evidence="8">
    <location>
        <position position="278"/>
    </location>
    <ligand>
        <name>Mn(2+)</name>
        <dbReference type="ChEBI" id="CHEBI:29035"/>
        <label>1</label>
    </ligand>
</feature>
<dbReference type="Gene3D" id="3.40.220.10">
    <property type="entry name" value="Leucine Aminopeptidase, subunit E, domain 1"/>
    <property type="match status" value="1"/>
</dbReference>
<evidence type="ECO:0000256" key="4">
    <source>
        <dbReference type="ARBA" id="ARBA00022438"/>
    </source>
</evidence>
<dbReference type="EC" id="3.4.11.10" evidence="8"/>
<dbReference type="Gene3D" id="3.40.630.10">
    <property type="entry name" value="Zn peptidases"/>
    <property type="match status" value="1"/>
</dbReference>
<gene>
    <name evidence="8" type="primary">pepA</name>
    <name evidence="10" type="ORF">ISQ63_00435</name>
</gene>
<comment type="caution">
    <text evidence="10">The sequence shown here is derived from an EMBL/GenBank/DDBJ whole genome shotgun (WGS) entry which is preliminary data.</text>
</comment>
<dbReference type="GO" id="GO:0005737">
    <property type="term" value="C:cytoplasm"/>
    <property type="evidence" value="ECO:0007669"/>
    <property type="project" value="UniProtKB-SubCell"/>
</dbReference>
<comment type="similarity">
    <text evidence="3 8">Belongs to the peptidase M17 family.</text>
</comment>
<dbReference type="GO" id="GO:0070006">
    <property type="term" value="F:metalloaminopeptidase activity"/>
    <property type="evidence" value="ECO:0007669"/>
    <property type="project" value="InterPro"/>
</dbReference>
<accession>A0A937HVI5</accession>
<keyword evidence="8" id="KW-0963">Cytoplasm</keyword>
<evidence type="ECO:0000256" key="8">
    <source>
        <dbReference type="HAMAP-Rule" id="MF_00181"/>
    </source>
</evidence>
<dbReference type="InterPro" id="IPR008283">
    <property type="entry name" value="Peptidase_M17_N"/>
</dbReference>
<dbReference type="SUPFAM" id="SSF52949">
    <property type="entry name" value="Macro domain-like"/>
    <property type="match status" value="1"/>
</dbReference>
<evidence type="ECO:0000256" key="1">
    <source>
        <dbReference type="ARBA" id="ARBA00000135"/>
    </source>
</evidence>
<comment type="subcellular location">
    <subcellularLocation>
        <location evidence="8">Cytoplasm</location>
    </subcellularLocation>
</comment>
<dbReference type="SUPFAM" id="SSF53187">
    <property type="entry name" value="Zn-dependent exopeptidases"/>
    <property type="match status" value="1"/>
</dbReference>
<evidence type="ECO:0000256" key="5">
    <source>
        <dbReference type="ARBA" id="ARBA00022670"/>
    </source>
</evidence>
<dbReference type="Proteomes" id="UP000744438">
    <property type="component" value="Unassembled WGS sequence"/>
</dbReference>
<dbReference type="PANTHER" id="PTHR11963:SF23">
    <property type="entry name" value="CYTOSOL AMINOPEPTIDASE"/>
    <property type="match status" value="1"/>
</dbReference>
<reference evidence="10" key="1">
    <citation type="submission" date="2020-10" db="EMBL/GenBank/DDBJ databases">
        <title>Microbiome of the Black Sea water column analyzed by genome centric metagenomics.</title>
        <authorList>
            <person name="Cabello-Yeves P.J."/>
            <person name="Callieri C."/>
            <person name="Picazo A."/>
            <person name="Mehrshad M."/>
            <person name="Haro-Moreno J.M."/>
            <person name="Roda-Garcia J."/>
            <person name="Dzembekova N."/>
            <person name="Slabakova V."/>
            <person name="Slabakova N."/>
            <person name="Moncheva S."/>
            <person name="Rodriguez-Valera F."/>
        </authorList>
    </citation>
    <scope>NUCLEOTIDE SEQUENCE</scope>
    <source>
        <strain evidence="10">BS307-5m-G49</strain>
    </source>
</reference>
<feature type="binding site" evidence="8">
    <location>
        <position position="278"/>
    </location>
    <ligand>
        <name>Mn(2+)</name>
        <dbReference type="ChEBI" id="CHEBI:29035"/>
        <label>2</label>
    </ligand>
</feature>
<evidence type="ECO:0000256" key="6">
    <source>
        <dbReference type="ARBA" id="ARBA00022801"/>
    </source>
</evidence>
<sequence length="498" mass="53306">MKKLLNQSISTNKKLNFKKDKFQTLIIGVSEAKTLDGDLKVINEVSNGTIKKLVSREEITGKIGNSVYLPAISGVNAEKSYFIGTGKKNKKISEVEYFKICQSISSAALASKASSVKIIIPEISVENRDTSWTVEVLGRHLEASSYQYFFKGKKNQPKNVLKKVEIFMDSKKAGLSGALKKGQIIGAGSNFSKELANTPANICTPTYLANQARALSRTFSAVKTKVLGEKEMKKLGMDCLLSVGNGSVQESKLIIMNYAGGKKDEQPHVIVGKGITFDTGGISIKPSRAMDEMKYDMSGAASVLGTMRAIAELKPKKNIIGVIASAENMPSGTATKPGDVVSTMSGQTVEILNTDAEGRLVLCDALTYVERFKPASVIDIATLTGAVIVALGHEATGVMSNDQNLADKILSSGITSGDKAWQLPLWDEYQGGLKSRYADIANIGGSAGTITAACFLSRFTEKYKWAHLDIAGTAYGIGGQKVSSGRPVPLLSEYLLSA</sequence>
<dbReference type="InterPro" id="IPR011356">
    <property type="entry name" value="Leucine_aapep/pepB"/>
</dbReference>
<dbReference type="InterPro" id="IPR023042">
    <property type="entry name" value="Peptidase_M17_leu_NH2_pept"/>
</dbReference>
<comment type="catalytic activity">
    <reaction evidence="1 8">
        <text>Release of an N-terminal amino acid, Xaa-|-Yaa-, in which Xaa is preferably Leu, but may be other amino acids including Pro although not Arg or Lys, and Yaa may be Pro. Amino acid amides and methyl esters are also readily hydrolyzed, but rates on arylamides are exceedingly low.</text>
        <dbReference type="EC" id="3.4.11.1"/>
    </reaction>
</comment>
<keyword evidence="4 8" id="KW-0031">Aminopeptidase</keyword>
<feature type="active site" evidence="8">
    <location>
        <position position="359"/>
    </location>
</feature>
<evidence type="ECO:0000256" key="7">
    <source>
        <dbReference type="ARBA" id="ARBA00023211"/>
    </source>
</evidence>
<name>A0A937HVI5_9GAMM</name>
<evidence type="ECO:0000313" key="11">
    <source>
        <dbReference type="Proteomes" id="UP000744438"/>
    </source>
</evidence>
<keyword evidence="5 8" id="KW-0645">Protease</keyword>
<dbReference type="PROSITE" id="PS00631">
    <property type="entry name" value="CYTOSOL_AP"/>
    <property type="match status" value="1"/>
</dbReference>
<dbReference type="InterPro" id="IPR043472">
    <property type="entry name" value="Macro_dom-like"/>
</dbReference>
<comment type="function">
    <text evidence="8">Presumably involved in the processing and regular turnover of intracellular proteins. Catalyzes the removal of unsubstituted N-terminal amino acids from various peptides.</text>
</comment>
<feature type="binding site" evidence="8">
    <location>
        <position position="273"/>
    </location>
    <ligand>
        <name>Mn(2+)</name>
        <dbReference type="ChEBI" id="CHEBI:29035"/>
        <label>2</label>
    </ligand>
</feature>
<dbReference type="Pfam" id="PF00883">
    <property type="entry name" value="Peptidase_M17"/>
    <property type="match status" value="1"/>
</dbReference>
<evidence type="ECO:0000313" key="10">
    <source>
        <dbReference type="EMBL" id="MBL6811330.1"/>
    </source>
</evidence>
<dbReference type="NCBIfam" id="NF002074">
    <property type="entry name" value="PRK00913.1-4"/>
    <property type="match status" value="1"/>
</dbReference>
<dbReference type="PANTHER" id="PTHR11963">
    <property type="entry name" value="LEUCINE AMINOPEPTIDASE-RELATED"/>
    <property type="match status" value="1"/>
</dbReference>
<feature type="active site" evidence="8">
    <location>
        <position position="285"/>
    </location>
</feature>
<dbReference type="HAMAP" id="MF_00181">
    <property type="entry name" value="Cytosol_peptidase_M17"/>
    <property type="match status" value="1"/>
</dbReference>
<organism evidence="10 11">
    <name type="scientific">SAR86 cluster bacterium</name>
    <dbReference type="NCBI Taxonomy" id="2030880"/>
    <lineage>
        <taxon>Bacteria</taxon>
        <taxon>Pseudomonadati</taxon>
        <taxon>Pseudomonadota</taxon>
        <taxon>Gammaproteobacteria</taxon>
        <taxon>SAR86 cluster</taxon>
    </lineage>
</organism>
<feature type="binding site" evidence="8">
    <location>
        <position position="357"/>
    </location>
    <ligand>
        <name>Mn(2+)</name>
        <dbReference type="ChEBI" id="CHEBI:29035"/>
        <label>2</label>
    </ligand>
</feature>